<dbReference type="KEGG" id="jeh:EJN90_12250"/>
<protein>
    <recommendedName>
        <fullName evidence="6">Phosphoribosylformylglycinamidine synthase subunit PurS</fullName>
        <shortName evidence="6">FGAM synthase</shortName>
        <ecNumber evidence="6">6.3.5.3</ecNumber>
    </recommendedName>
    <alternativeName>
        <fullName evidence="6">Formylglycinamide ribonucleotide amidotransferase subunit III</fullName>
        <shortName evidence="6">FGAR amidotransferase III</shortName>
        <shortName evidence="6">FGAR-AT III</shortName>
    </alternativeName>
    <alternativeName>
        <fullName evidence="6">Phosphoribosylformylglycinamidine synthase subunit III</fullName>
    </alternativeName>
</protein>
<dbReference type="InterPro" id="IPR036604">
    <property type="entry name" value="PurS-like_sf"/>
</dbReference>
<proteinExistence type="inferred from homology"/>
<comment type="subunit">
    <text evidence="6">Part of the FGAM synthase complex composed of 1 PurL, 1 PurQ and 2 PurS subunits.</text>
</comment>
<name>A0A3S9HDE2_9LACT</name>
<sequence length="82" mass="9522">MFLAKVFITYKESILDPKGEAVKKAIHQLDYQSVESVRMGKYFEIEVNESDLSQVEKIIESISDQLLANVIMESYRYEIEEA</sequence>
<dbReference type="GO" id="GO:0004642">
    <property type="term" value="F:phosphoribosylformylglycinamidine synthase activity"/>
    <property type="evidence" value="ECO:0007669"/>
    <property type="project" value="UniProtKB-UniRule"/>
</dbReference>
<comment type="subcellular location">
    <subcellularLocation>
        <location evidence="6">Cytoplasm</location>
    </subcellularLocation>
</comment>
<keyword evidence="8" id="KW-1185">Reference proteome</keyword>
<dbReference type="NCBIfam" id="NF004630">
    <property type="entry name" value="PRK05974.1"/>
    <property type="match status" value="1"/>
</dbReference>
<gene>
    <name evidence="6 7" type="primary">purS</name>
    <name evidence="7" type="ORF">EJN90_12250</name>
</gene>
<keyword evidence="3 6" id="KW-0547">Nucleotide-binding</keyword>
<dbReference type="NCBIfam" id="TIGR00302">
    <property type="entry name" value="phosphoribosylformylglycinamidine synthase subunit PurS"/>
    <property type="match status" value="1"/>
</dbReference>
<evidence type="ECO:0000256" key="6">
    <source>
        <dbReference type="HAMAP-Rule" id="MF_01926"/>
    </source>
</evidence>
<organism evidence="7 8">
    <name type="scientific">Jeotgalibaca ciconiae</name>
    <dbReference type="NCBI Taxonomy" id="2496265"/>
    <lineage>
        <taxon>Bacteria</taxon>
        <taxon>Bacillati</taxon>
        <taxon>Bacillota</taxon>
        <taxon>Bacilli</taxon>
        <taxon>Lactobacillales</taxon>
        <taxon>Carnobacteriaceae</taxon>
        <taxon>Jeotgalibaca</taxon>
    </lineage>
</organism>
<dbReference type="HAMAP" id="MF_01926">
    <property type="entry name" value="PurS"/>
    <property type="match status" value="1"/>
</dbReference>
<dbReference type="OrthoDB" id="9799101at2"/>
<dbReference type="InterPro" id="IPR003850">
    <property type="entry name" value="PurS"/>
</dbReference>
<dbReference type="EC" id="6.3.5.3" evidence="6"/>
<comment type="similarity">
    <text evidence="6">Belongs to the PurS family.</text>
</comment>
<dbReference type="PANTHER" id="PTHR34696">
    <property type="entry name" value="PHOSPHORIBOSYLFORMYLGLYCINAMIDINE SYNTHASE SUBUNIT PURS"/>
    <property type="match status" value="1"/>
</dbReference>
<comment type="catalytic activity">
    <reaction evidence="6">
        <text>N(2)-formyl-N(1)-(5-phospho-beta-D-ribosyl)glycinamide + L-glutamine + ATP + H2O = 2-formamido-N(1)-(5-O-phospho-beta-D-ribosyl)acetamidine + L-glutamate + ADP + phosphate + H(+)</text>
        <dbReference type="Rhea" id="RHEA:17129"/>
        <dbReference type="ChEBI" id="CHEBI:15377"/>
        <dbReference type="ChEBI" id="CHEBI:15378"/>
        <dbReference type="ChEBI" id="CHEBI:29985"/>
        <dbReference type="ChEBI" id="CHEBI:30616"/>
        <dbReference type="ChEBI" id="CHEBI:43474"/>
        <dbReference type="ChEBI" id="CHEBI:58359"/>
        <dbReference type="ChEBI" id="CHEBI:147286"/>
        <dbReference type="ChEBI" id="CHEBI:147287"/>
        <dbReference type="ChEBI" id="CHEBI:456216"/>
        <dbReference type="EC" id="6.3.5.3"/>
    </reaction>
</comment>
<reference evidence="8" key="1">
    <citation type="submission" date="2018-12" db="EMBL/GenBank/DDBJ databases">
        <title>Complete genome sequencing of Jeotgalibaca sp. H21T32.</title>
        <authorList>
            <person name="Bae J.-W."/>
            <person name="Lee S.-Y."/>
        </authorList>
    </citation>
    <scope>NUCLEOTIDE SEQUENCE [LARGE SCALE GENOMIC DNA]</scope>
    <source>
        <strain evidence="8">H21T32</strain>
    </source>
</reference>
<keyword evidence="1 6" id="KW-0963">Cytoplasm</keyword>
<evidence type="ECO:0000313" key="8">
    <source>
        <dbReference type="Proteomes" id="UP000273326"/>
    </source>
</evidence>
<evidence type="ECO:0000256" key="4">
    <source>
        <dbReference type="ARBA" id="ARBA00022755"/>
    </source>
</evidence>
<dbReference type="Proteomes" id="UP000273326">
    <property type="component" value="Chromosome"/>
</dbReference>
<dbReference type="RefSeq" id="WP_126111657.1">
    <property type="nucleotide sequence ID" value="NZ_CP034465.1"/>
</dbReference>
<keyword evidence="5 6" id="KW-0067">ATP-binding</keyword>
<dbReference type="GO" id="GO:0005524">
    <property type="term" value="F:ATP binding"/>
    <property type="evidence" value="ECO:0007669"/>
    <property type="project" value="UniProtKB-UniRule"/>
</dbReference>
<dbReference type="Gene3D" id="3.30.1280.10">
    <property type="entry name" value="Phosphoribosylformylglycinamidine synthase subunit PurS"/>
    <property type="match status" value="1"/>
</dbReference>
<dbReference type="GO" id="GO:0005737">
    <property type="term" value="C:cytoplasm"/>
    <property type="evidence" value="ECO:0007669"/>
    <property type="project" value="UniProtKB-SubCell"/>
</dbReference>
<accession>A0A3S9HDE2</accession>
<dbReference type="SUPFAM" id="SSF82697">
    <property type="entry name" value="PurS-like"/>
    <property type="match status" value="1"/>
</dbReference>
<evidence type="ECO:0000256" key="3">
    <source>
        <dbReference type="ARBA" id="ARBA00022741"/>
    </source>
</evidence>
<evidence type="ECO:0000256" key="5">
    <source>
        <dbReference type="ARBA" id="ARBA00022840"/>
    </source>
</evidence>
<evidence type="ECO:0000256" key="2">
    <source>
        <dbReference type="ARBA" id="ARBA00022598"/>
    </source>
</evidence>
<comment type="function">
    <text evidence="6">Part of the phosphoribosylformylglycinamidine synthase complex involved in the purines biosynthetic pathway. Catalyzes the ATP-dependent conversion of formylglycinamide ribonucleotide (FGAR) and glutamine to yield formylglycinamidine ribonucleotide (FGAM) and glutamate. The FGAM synthase complex is composed of three subunits. PurQ produces an ammonia molecule by converting glutamine to glutamate. PurL transfers the ammonia molecule to FGAR to form FGAM in an ATP-dependent manner. PurS interacts with PurQ and PurL and is thought to assist in the transfer of the ammonia molecule from PurQ to PurL.</text>
</comment>
<keyword evidence="4 6" id="KW-0658">Purine biosynthesis</keyword>
<dbReference type="PANTHER" id="PTHR34696:SF1">
    <property type="entry name" value="PHOSPHORIBOSYLFORMYLGLYCINAMIDINE SYNTHASE SUBUNIT PURS"/>
    <property type="match status" value="1"/>
</dbReference>
<keyword evidence="2 6" id="KW-0436">Ligase</keyword>
<dbReference type="EMBL" id="CP034465">
    <property type="protein sequence ID" value="AZP05351.1"/>
    <property type="molecule type" value="Genomic_DNA"/>
</dbReference>
<dbReference type="Pfam" id="PF02700">
    <property type="entry name" value="PurS"/>
    <property type="match status" value="1"/>
</dbReference>
<comment type="pathway">
    <text evidence="6">Purine metabolism; IMP biosynthesis via de novo pathway; 5-amino-1-(5-phospho-D-ribosyl)imidazole from N(2)-formyl-N(1)-(5-phospho-D-ribosyl)glycinamide: step 1/2.</text>
</comment>
<evidence type="ECO:0000256" key="1">
    <source>
        <dbReference type="ARBA" id="ARBA00022490"/>
    </source>
</evidence>
<dbReference type="AlphaFoldDB" id="A0A3S9HDE2"/>
<dbReference type="UniPathway" id="UPA00074">
    <property type="reaction ID" value="UER00128"/>
</dbReference>
<evidence type="ECO:0000313" key="7">
    <source>
        <dbReference type="EMBL" id="AZP05351.1"/>
    </source>
</evidence>
<dbReference type="GO" id="GO:0006189">
    <property type="term" value="P:'de novo' IMP biosynthetic process"/>
    <property type="evidence" value="ECO:0007669"/>
    <property type="project" value="UniProtKB-UniRule"/>
</dbReference>